<evidence type="ECO:0000313" key="3">
    <source>
        <dbReference type="Proteomes" id="UP000287144"/>
    </source>
</evidence>
<dbReference type="EMBL" id="NKCK01000155">
    <property type="protein sequence ID" value="RSL95179.1"/>
    <property type="molecule type" value="Genomic_DNA"/>
</dbReference>
<comment type="caution">
    <text evidence="2">The sequence shown here is derived from an EMBL/GenBank/DDBJ whole genome shotgun (WGS) entry which is preliminary data.</text>
</comment>
<reference evidence="2 3" key="1">
    <citation type="submission" date="2017-06" db="EMBL/GenBank/DDBJ databases">
        <title>Comparative genomic analysis of Ambrosia Fusariam Clade fungi.</title>
        <authorList>
            <person name="Stajich J.E."/>
            <person name="Carrillo J."/>
            <person name="Kijimoto T."/>
            <person name="Eskalen A."/>
            <person name="O'Donnell K."/>
            <person name="Kasson M."/>
        </authorList>
    </citation>
    <scope>NUCLEOTIDE SEQUENCE [LARGE SCALE GENOMIC DNA]</scope>
    <source>
        <strain evidence="2 3">NRRL62579</strain>
    </source>
</reference>
<dbReference type="AlphaFoldDB" id="A0A428SZG3"/>
<accession>A0A428SZG3</accession>
<keyword evidence="3" id="KW-1185">Reference proteome</keyword>
<protein>
    <submittedName>
        <fullName evidence="2">Uncharacterized protein</fullName>
    </submittedName>
</protein>
<feature type="compositionally biased region" description="Basic residues" evidence="1">
    <location>
        <begin position="428"/>
        <end position="437"/>
    </location>
</feature>
<evidence type="ECO:0000313" key="2">
    <source>
        <dbReference type="EMBL" id="RSL95179.1"/>
    </source>
</evidence>
<name>A0A428SZG3_9HYPO</name>
<organism evidence="2 3">
    <name type="scientific">Fusarium oligoseptatum</name>
    <dbReference type="NCBI Taxonomy" id="2604345"/>
    <lineage>
        <taxon>Eukaryota</taxon>
        <taxon>Fungi</taxon>
        <taxon>Dikarya</taxon>
        <taxon>Ascomycota</taxon>
        <taxon>Pezizomycotina</taxon>
        <taxon>Sordariomycetes</taxon>
        <taxon>Hypocreomycetidae</taxon>
        <taxon>Hypocreales</taxon>
        <taxon>Nectriaceae</taxon>
        <taxon>Fusarium</taxon>
        <taxon>Fusarium solani species complex</taxon>
    </lineage>
</organism>
<evidence type="ECO:0000256" key="1">
    <source>
        <dbReference type="SAM" id="MobiDB-lite"/>
    </source>
</evidence>
<sequence>MSEKFTTETIPSFDPPGFPFQDDHLTDDQKQEWSDTVSSWMDEEINAGYTDKHGVFHRTPGGREPNLFNRTALTQFFNGRATPYNVKRKPVSISWPAFPRLVAIHHDTKEDAWKVADENRDQQDEYLEWTVKRNEKGDIISVTFTCEGPEYWDLLARNDKDKLLSIYKACNPEYADRMKVEDFFDSTDGSYNPYNPWNGIDHLRDSEDLGQGFVTTNPGCIMHLAQRNNTLAAEVDIAAQATVIRKDADGEDITDKTKLCNCSQYGQPSRNSDPQIGISINGLVRDGNKVSIANPVGIYITEFDTSNFKLEYGSGDLRPIPAGTFNWVRGNIDQNMGLRLHIEVPKGIMGTGNKEGRQLIVRDIVDGDGHNIRYGGQFADVIRMCVNGVKIPGGDPAPSQPCPCGSKAPKDGRSMVAAAPPMEEGVRGRRPPIKTRY</sequence>
<feature type="region of interest" description="Disordered" evidence="1">
    <location>
        <begin position="395"/>
        <end position="437"/>
    </location>
</feature>
<dbReference type="Proteomes" id="UP000287144">
    <property type="component" value="Unassembled WGS sequence"/>
</dbReference>
<gene>
    <name evidence="2" type="ORF">CEP52_012187</name>
</gene>
<proteinExistence type="predicted"/>